<dbReference type="SUPFAM" id="SSF53335">
    <property type="entry name" value="S-adenosyl-L-methionine-dependent methyltransferases"/>
    <property type="match status" value="1"/>
</dbReference>
<dbReference type="GO" id="GO:0008757">
    <property type="term" value="F:S-adenosylmethionine-dependent methyltransferase activity"/>
    <property type="evidence" value="ECO:0007669"/>
    <property type="project" value="InterPro"/>
</dbReference>
<accession>A0A317WJW3</accession>
<evidence type="ECO:0000313" key="2">
    <source>
        <dbReference type="EMBL" id="PWY86736.1"/>
    </source>
</evidence>
<dbReference type="STRING" id="1448321.A0A317WJW3"/>
<gene>
    <name evidence="2" type="ORF">BO70DRAFT_333147</name>
</gene>
<dbReference type="Gene3D" id="3.40.50.150">
    <property type="entry name" value="Vaccinia Virus protein VP39"/>
    <property type="match status" value="1"/>
</dbReference>
<dbReference type="InterPro" id="IPR013216">
    <property type="entry name" value="Methyltransf_11"/>
</dbReference>
<dbReference type="CDD" id="cd02440">
    <property type="entry name" value="AdoMet_MTases"/>
    <property type="match status" value="1"/>
</dbReference>
<dbReference type="VEuPathDB" id="FungiDB:BO70DRAFT_333147"/>
<dbReference type="RefSeq" id="XP_025400968.1">
    <property type="nucleotide sequence ID" value="XM_025540957.1"/>
</dbReference>
<comment type="caution">
    <text evidence="2">The sequence shown here is derived from an EMBL/GenBank/DDBJ whole genome shotgun (WGS) entry which is preliminary data.</text>
</comment>
<evidence type="ECO:0000259" key="1">
    <source>
        <dbReference type="Pfam" id="PF08241"/>
    </source>
</evidence>
<dbReference type="EMBL" id="MSFL01000007">
    <property type="protein sequence ID" value="PWY86736.1"/>
    <property type="molecule type" value="Genomic_DNA"/>
</dbReference>
<keyword evidence="2" id="KW-0489">Methyltransferase</keyword>
<keyword evidence="2" id="KW-0808">Transferase</keyword>
<dbReference type="GO" id="GO:0032259">
    <property type="term" value="P:methylation"/>
    <property type="evidence" value="ECO:0007669"/>
    <property type="project" value="UniProtKB-KW"/>
</dbReference>
<protein>
    <submittedName>
        <fullName evidence="2">S-adenosyl-L-methionine-dependent methyltransferase</fullName>
    </submittedName>
</protein>
<dbReference type="InterPro" id="IPR029063">
    <property type="entry name" value="SAM-dependent_MTases_sf"/>
</dbReference>
<dbReference type="Proteomes" id="UP000247233">
    <property type="component" value="Unassembled WGS sequence"/>
</dbReference>
<organism evidence="2 3">
    <name type="scientific">Aspergillus heteromorphus CBS 117.55</name>
    <dbReference type="NCBI Taxonomy" id="1448321"/>
    <lineage>
        <taxon>Eukaryota</taxon>
        <taxon>Fungi</taxon>
        <taxon>Dikarya</taxon>
        <taxon>Ascomycota</taxon>
        <taxon>Pezizomycotina</taxon>
        <taxon>Eurotiomycetes</taxon>
        <taxon>Eurotiomycetidae</taxon>
        <taxon>Eurotiales</taxon>
        <taxon>Aspergillaceae</taxon>
        <taxon>Aspergillus</taxon>
        <taxon>Aspergillus subgen. Circumdati</taxon>
    </lineage>
</organism>
<sequence>MAQTTPPTAFKAEQTFLAYNQAQAQAYAHGRPDYHANLYAAVLEHHTSTGGQLDTIIDLGCGPGNVARALAPHFRHAIGLDPSPGMVEAARAQGGVTGTSEGIRYEVCSAEDLGASLSPAVGAHSVDLITAANAAHWFDMDQFWASAARVLKPGGSVIVWTTGELRFHPSMPNAAKIQTTLDEMQDTELKPYFVPGNVLVRSRYEGLVLPWQLEKPVEEFPERGFVRREWDVGESFHDELPQVGMDRYESIVSTISPVTRWREAHPETVGTEEDYVRRCRRAIERLLQEAGVKKGEEKIKGAMQGVVLVVKRV</sequence>
<proteinExistence type="predicted"/>
<dbReference type="AlphaFoldDB" id="A0A317WJW3"/>
<evidence type="ECO:0000313" key="3">
    <source>
        <dbReference type="Proteomes" id="UP000247233"/>
    </source>
</evidence>
<dbReference type="Pfam" id="PF08241">
    <property type="entry name" value="Methyltransf_11"/>
    <property type="match status" value="1"/>
</dbReference>
<dbReference type="PANTHER" id="PTHR44942">
    <property type="entry name" value="METHYLTRANSF_11 DOMAIN-CONTAINING PROTEIN"/>
    <property type="match status" value="1"/>
</dbReference>
<dbReference type="InterPro" id="IPR051052">
    <property type="entry name" value="Diverse_substrate_MTase"/>
</dbReference>
<reference evidence="2 3" key="1">
    <citation type="submission" date="2016-12" db="EMBL/GenBank/DDBJ databases">
        <title>The genomes of Aspergillus section Nigri reveals drivers in fungal speciation.</title>
        <authorList>
            <consortium name="DOE Joint Genome Institute"/>
            <person name="Vesth T.C."/>
            <person name="Nybo J."/>
            <person name="Theobald S."/>
            <person name="Brandl J."/>
            <person name="Frisvad J.C."/>
            <person name="Nielsen K.F."/>
            <person name="Lyhne E.K."/>
            <person name="Kogle M.E."/>
            <person name="Kuo A."/>
            <person name="Riley R."/>
            <person name="Clum A."/>
            <person name="Nolan M."/>
            <person name="Lipzen A."/>
            <person name="Salamov A."/>
            <person name="Henrissat B."/>
            <person name="Wiebenga A."/>
            <person name="De Vries R.P."/>
            <person name="Grigoriev I.V."/>
            <person name="Mortensen U.H."/>
            <person name="Andersen M.R."/>
            <person name="Baker S.E."/>
        </authorList>
    </citation>
    <scope>NUCLEOTIDE SEQUENCE [LARGE SCALE GENOMIC DNA]</scope>
    <source>
        <strain evidence="2 3">CBS 117.55</strain>
    </source>
</reference>
<dbReference type="OrthoDB" id="10027013at2759"/>
<dbReference type="GeneID" id="37063194"/>
<name>A0A317WJW3_9EURO</name>
<keyword evidence="3" id="KW-1185">Reference proteome</keyword>
<feature type="domain" description="Methyltransferase type 11" evidence="1">
    <location>
        <begin position="58"/>
        <end position="159"/>
    </location>
</feature>
<dbReference type="PANTHER" id="PTHR44942:SF10">
    <property type="entry name" value="METHYLTRANSFERASE TYPE 11 DOMAIN-CONTAINING PROTEIN"/>
    <property type="match status" value="1"/>
</dbReference>